<dbReference type="InterPro" id="IPR036390">
    <property type="entry name" value="WH_DNA-bd_sf"/>
</dbReference>
<protein>
    <submittedName>
        <fullName evidence="2">Winged helix-turn-helix domain-containing protein</fullName>
    </submittedName>
</protein>
<feature type="compositionally biased region" description="Low complexity" evidence="1">
    <location>
        <begin position="183"/>
        <end position="232"/>
    </location>
</feature>
<gene>
    <name evidence="2" type="ORF">LG943_24915</name>
</gene>
<dbReference type="InterPro" id="IPR036388">
    <property type="entry name" value="WH-like_DNA-bd_sf"/>
</dbReference>
<evidence type="ECO:0000256" key="1">
    <source>
        <dbReference type="SAM" id="MobiDB-lite"/>
    </source>
</evidence>
<organism evidence="2 3">
    <name type="scientific">Streptomonospora mangrovi</name>
    <dbReference type="NCBI Taxonomy" id="2883123"/>
    <lineage>
        <taxon>Bacteria</taxon>
        <taxon>Bacillati</taxon>
        <taxon>Actinomycetota</taxon>
        <taxon>Actinomycetes</taxon>
        <taxon>Streptosporangiales</taxon>
        <taxon>Nocardiopsidaceae</taxon>
        <taxon>Streptomonospora</taxon>
    </lineage>
</organism>
<dbReference type="InterPro" id="IPR011991">
    <property type="entry name" value="ArsR-like_HTH"/>
</dbReference>
<dbReference type="CDD" id="cd00090">
    <property type="entry name" value="HTH_ARSR"/>
    <property type="match status" value="1"/>
</dbReference>
<keyword evidence="3" id="KW-1185">Reference proteome</keyword>
<dbReference type="EMBL" id="JAJAQC010000061">
    <property type="protein sequence ID" value="MDA0567537.1"/>
    <property type="molecule type" value="Genomic_DNA"/>
</dbReference>
<reference evidence="2" key="1">
    <citation type="submission" date="2021-10" db="EMBL/GenBank/DDBJ databases">
        <title>Streptomonospora sp. nov., isolated from mangrove soil.</title>
        <authorList>
            <person name="Chen X."/>
            <person name="Ge X."/>
            <person name="Liu W."/>
        </authorList>
    </citation>
    <scope>NUCLEOTIDE SEQUENCE</scope>
    <source>
        <strain evidence="2">S1-112</strain>
    </source>
</reference>
<comment type="caution">
    <text evidence="2">The sequence shown here is derived from an EMBL/GenBank/DDBJ whole genome shotgun (WGS) entry which is preliminary data.</text>
</comment>
<dbReference type="Gene3D" id="1.10.10.10">
    <property type="entry name" value="Winged helix-like DNA-binding domain superfamily/Winged helix DNA-binding domain"/>
    <property type="match status" value="1"/>
</dbReference>
<dbReference type="RefSeq" id="WP_270074781.1">
    <property type="nucleotide sequence ID" value="NZ_JAJAQC010000061.1"/>
</dbReference>
<evidence type="ECO:0000313" key="2">
    <source>
        <dbReference type="EMBL" id="MDA0567537.1"/>
    </source>
</evidence>
<feature type="region of interest" description="Disordered" evidence="1">
    <location>
        <begin position="174"/>
        <end position="232"/>
    </location>
</feature>
<dbReference type="Pfam" id="PF12840">
    <property type="entry name" value="HTH_20"/>
    <property type="match status" value="1"/>
</dbReference>
<dbReference type="AlphaFoldDB" id="A0A9X3SH40"/>
<dbReference type="InterPro" id="IPR051011">
    <property type="entry name" value="Metal_resp_trans_reg"/>
</dbReference>
<accession>A0A9X3SH40</accession>
<evidence type="ECO:0000313" key="3">
    <source>
        <dbReference type="Proteomes" id="UP001140076"/>
    </source>
</evidence>
<name>A0A9X3SH40_9ACTN</name>
<dbReference type="PANTHER" id="PTHR43132:SF8">
    <property type="entry name" value="HTH-TYPE TRANSCRIPTIONAL REGULATOR KMTR"/>
    <property type="match status" value="1"/>
</dbReference>
<dbReference type="PANTHER" id="PTHR43132">
    <property type="entry name" value="ARSENICAL RESISTANCE OPERON REPRESSOR ARSR-RELATED"/>
    <property type="match status" value="1"/>
</dbReference>
<sequence length="406" mass="42815">MLRIHFDPARPEPVHSAARPDAMWEVLLSLHALQDPFADPGLDRWRARVRRDLTAPMRRLAALAPPEGYSPDFLTPLGAGTGRPAGAEGPGGLDAGLAALRATPADRFRRDLRLLARQDDPERGAAARALLREGPGALAPLAEAVRAYFALALAAEWDARTALIADNLAADPDFPAPAPPPGSASRAVPAPRSAPRTAVRAGARAGRVRPAGRVPVGRAAGPGDPAGAADAAGAAEATAAGVPGRPGGGAVPLPAPLRRAARWQGAVLELPYPLHRDLRLGGRPLHLVPSYFCRRYPIALRDPLQAAVVVYPAVHTASAPPRAALEPQRRAALERLLGRTRAAVFEALAEGCTTTELSRRLEISPASASEHTTVLRGSGLVASHRERNTVCHRVTELGFRLLHGHR</sequence>
<dbReference type="SUPFAM" id="SSF46785">
    <property type="entry name" value="Winged helix' DNA-binding domain"/>
    <property type="match status" value="1"/>
</dbReference>
<dbReference type="Proteomes" id="UP001140076">
    <property type="component" value="Unassembled WGS sequence"/>
</dbReference>
<proteinExistence type="predicted"/>